<evidence type="ECO:0000313" key="3">
    <source>
        <dbReference type="Proteomes" id="UP000514754"/>
    </source>
</evidence>
<dbReference type="Proteomes" id="UP000514754">
    <property type="component" value="Chromosome"/>
</dbReference>
<proteinExistence type="predicted"/>
<evidence type="ECO:0000313" key="2">
    <source>
        <dbReference type="EMBL" id="QMO40871.1"/>
    </source>
</evidence>
<gene>
    <name evidence="2" type="ORF">HVW43_11375</name>
</gene>
<protein>
    <submittedName>
        <fullName evidence="2">DUF2169 domain-containing protein</fullName>
    </submittedName>
</protein>
<accession>A0A788N323</accession>
<evidence type="ECO:0000256" key="1">
    <source>
        <dbReference type="SAM" id="MobiDB-lite"/>
    </source>
</evidence>
<dbReference type="RefSeq" id="WP_000402252.1">
    <property type="nucleotide sequence ID" value="NZ_BGFC01000043.1"/>
</dbReference>
<dbReference type="EMBL" id="CP057906">
    <property type="protein sequence ID" value="QMO40871.1"/>
    <property type="molecule type" value="Genomic_DNA"/>
</dbReference>
<feature type="compositionally biased region" description="Polar residues" evidence="1">
    <location>
        <begin position="364"/>
        <end position="380"/>
    </location>
</feature>
<dbReference type="InterPro" id="IPR018683">
    <property type="entry name" value="DUF2169"/>
</dbReference>
<dbReference type="AlphaFoldDB" id="A0A788N323"/>
<name>A0A788N323_ECOLX</name>
<reference evidence="2 3" key="1">
    <citation type="submission" date="2020-06" db="EMBL/GenBank/DDBJ databases">
        <title>REHAB project genomes.</title>
        <authorList>
            <person name="Shaw L.P."/>
        </authorList>
    </citation>
    <scope>NUCLEOTIDE SEQUENCE [LARGE SCALE GENOMIC DNA]</scope>
    <source>
        <strain evidence="2 3">RHB10-C12</strain>
    </source>
</reference>
<feature type="region of interest" description="Disordered" evidence="1">
    <location>
        <begin position="354"/>
        <end position="380"/>
    </location>
</feature>
<sequence>MEIFNAAKHTIADVFTATDKNGKDYLVVVIKATYQIPVNNRRPRPLLPPQPLVESDIYVGEPGFSAVLYEADYVRYKGKCDVLFNATTYFVSEGNNYQTESRAIVGQVDKSLKVFGTRYWQKKTSDWSISDIEFIQSVSLHYGNAFGGEYVWKDVQGNEHREIFSSNIVGIGYGNHRDETVFINSRLPLVELPQDSVTRPESHPEPGAFSVRPRNHPLRLQYAGTYDERWRAEVSPFLPEDFDVRYFQSAPPDQQTAYPQGGEKVMLINMHKERSVIEFQLPHINQMPVRILTMDYEAHELMPVVDTLYFEPDEERFSVVWRTSIPLKRRIQEIHTVAIGPVGKTWWQQRATGGGETCSGCGEKNNNPELTNKPVTETGA</sequence>
<dbReference type="Pfam" id="PF09937">
    <property type="entry name" value="DUF2169"/>
    <property type="match status" value="1"/>
</dbReference>
<organism evidence="2 3">
    <name type="scientific">Escherichia coli</name>
    <dbReference type="NCBI Taxonomy" id="562"/>
    <lineage>
        <taxon>Bacteria</taxon>
        <taxon>Pseudomonadati</taxon>
        <taxon>Pseudomonadota</taxon>
        <taxon>Gammaproteobacteria</taxon>
        <taxon>Enterobacterales</taxon>
        <taxon>Enterobacteriaceae</taxon>
        <taxon>Escherichia</taxon>
    </lineage>
</organism>